<keyword evidence="6" id="KW-1185">Reference proteome</keyword>
<proteinExistence type="predicted"/>
<dbReference type="PROSITE" id="PS51900">
    <property type="entry name" value="CB"/>
    <property type="match status" value="1"/>
</dbReference>
<dbReference type="Pfam" id="PF14657">
    <property type="entry name" value="Arm-DNA-bind_4"/>
    <property type="match status" value="1"/>
</dbReference>
<gene>
    <name evidence="5" type="primary">xerC_1</name>
    <name evidence="5" type="ORF">PAESOLCIP111_03590</name>
</gene>
<dbReference type="GO" id="GO:0015074">
    <property type="term" value="P:DNA integration"/>
    <property type="evidence" value="ECO:0007669"/>
    <property type="project" value="InterPro"/>
</dbReference>
<evidence type="ECO:0000259" key="4">
    <source>
        <dbReference type="PROSITE" id="PS51900"/>
    </source>
</evidence>
<dbReference type="AlphaFoldDB" id="A0A916NXW5"/>
<evidence type="ECO:0000256" key="2">
    <source>
        <dbReference type="SAM" id="MobiDB-lite"/>
    </source>
</evidence>
<evidence type="ECO:0000313" key="6">
    <source>
        <dbReference type="Proteomes" id="UP000693672"/>
    </source>
</evidence>
<protein>
    <submittedName>
        <fullName evidence="5">Tyrosine recombinase XerC</fullName>
    </submittedName>
</protein>
<dbReference type="GO" id="GO:0006310">
    <property type="term" value="P:DNA recombination"/>
    <property type="evidence" value="ECO:0007669"/>
    <property type="project" value="InterPro"/>
</dbReference>
<dbReference type="PANTHER" id="PTHR30349">
    <property type="entry name" value="PHAGE INTEGRASE-RELATED"/>
    <property type="match status" value="1"/>
</dbReference>
<comment type="caution">
    <text evidence="5">The sequence shown here is derived from an EMBL/GenBank/DDBJ whole genome shotgun (WGS) entry which is preliminary data.</text>
</comment>
<dbReference type="Pfam" id="PF14659">
    <property type="entry name" value="Phage_int_SAM_3"/>
    <property type="match status" value="1"/>
</dbReference>
<evidence type="ECO:0000256" key="1">
    <source>
        <dbReference type="PROSITE-ProRule" id="PRU01248"/>
    </source>
</evidence>
<dbReference type="GO" id="GO:0003677">
    <property type="term" value="F:DNA binding"/>
    <property type="evidence" value="ECO:0007669"/>
    <property type="project" value="UniProtKB-UniRule"/>
</dbReference>
<feature type="domain" description="Tyr recombinase" evidence="3">
    <location>
        <begin position="164"/>
        <end position="360"/>
    </location>
</feature>
<dbReference type="RefSeq" id="WP_218093324.1">
    <property type="nucleotide sequence ID" value="NZ_CAJVAS010000015.1"/>
</dbReference>
<name>A0A916NXW5_9BACL</name>
<dbReference type="InterPro" id="IPR050090">
    <property type="entry name" value="Tyrosine_recombinase_XerCD"/>
</dbReference>
<organism evidence="5 6">
    <name type="scientific">Paenibacillus solanacearum</name>
    <dbReference type="NCBI Taxonomy" id="2048548"/>
    <lineage>
        <taxon>Bacteria</taxon>
        <taxon>Bacillati</taxon>
        <taxon>Bacillota</taxon>
        <taxon>Bacilli</taxon>
        <taxon>Bacillales</taxon>
        <taxon>Paenibacillaceae</taxon>
        <taxon>Paenibacillus</taxon>
    </lineage>
</organism>
<feature type="region of interest" description="Disordered" evidence="2">
    <location>
        <begin position="359"/>
        <end position="378"/>
    </location>
</feature>
<dbReference type="InterPro" id="IPR044068">
    <property type="entry name" value="CB"/>
</dbReference>
<accession>A0A916NXW5</accession>
<dbReference type="CDD" id="cd01189">
    <property type="entry name" value="INT_ICEBs1_C_like"/>
    <property type="match status" value="1"/>
</dbReference>
<evidence type="ECO:0000259" key="3">
    <source>
        <dbReference type="PROSITE" id="PS51898"/>
    </source>
</evidence>
<evidence type="ECO:0000313" key="5">
    <source>
        <dbReference type="EMBL" id="CAG7634650.1"/>
    </source>
</evidence>
<dbReference type="Proteomes" id="UP000693672">
    <property type="component" value="Unassembled WGS sequence"/>
</dbReference>
<feature type="compositionally biased region" description="Polar residues" evidence="2">
    <location>
        <begin position="369"/>
        <end position="378"/>
    </location>
</feature>
<dbReference type="PROSITE" id="PS51898">
    <property type="entry name" value="TYR_RECOMBINASE"/>
    <property type="match status" value="1"/>
</dbReference>
<keyword evidence="1" id="KW-0238">DNA-binding</keyword>
<dbReference type="InterPro" id="IPR004107">
    <property type="entry name" value="Integrase_SAM-like_N"/>
</dbReference>
<dbReference type="InterPro" id="IPR028259">
    <property type="entry name" value="AP2-like_int_N"/>
</dbReference>
<dbReference type="InterPro" id="IPR002104">
    <property type="entry name" value="Integrase_catalytic"/>
</dbReference>
<dbReference type="Pfam" id="PF00589">
    <property type="entry name" value="Phage_integrase"/>
    <property type="match status" value="1"/>
</dbReference>
<feature type="domain" description="Core-binding (CB)" evidence="4">
    <location>
        <begin position="62"/>
        <end position="143"/>
    </location>
</feature>
<dbReference type="PANTHER" id="PTHR30349:SF64">
    <property type="entry name" value="PROPHAGE INTEGRASE INTD-RELATED"/>
    <property type="match status" value="1"/>
</dbReference>
<reference evidence="5" key="1">
    <citation type="submission" date="2021-06" db="EMBL/GenBank/DDBJ databases">
        <authorList>
            <person name="Criscuolo A."/>
        </authorList>
    </citation>
    <scope>NUCLEOTIDE SEQUENCE</scope>
    <source>
        <strain evidence="5">CIP111600</strain>
    </source>
</reference>
<dbReference type="EMBL" id="CAJVAS010000015">
    <property type="protein sequence ID" value="CAG7634650.1"/>
    <property type="molecule type" value="Genomic_DNA"/>
</dbReference>
<sequence>MAGSVRKDGSKWYYVLELGVDENGKRKQKKQRGFKTKKEAQEALTKAESEVLNGTYVEPSKLLLGDYLNSWLETKKHSVKEQTWLSYNYAAKKVIPKLGRLQLRQVTSPAVQKFLNEMRELNLSDSYMRKLYALLYSSLASAVKMGLIAKNPAEVIDPPRIRRKELFVWDTDTAWAFLEAARGDRSYMAFLLALTTGMRQAEILALRWRDIDLETGLLTIRQTLSHDGKKFYSEAKNKQSLRSLYVPEEILPELLKQRRLVVAERLAAGNEYIDHDLVICTRKGTPVNPRNVLRTMYRIIKQSGVTELTFHGQRHTHVTMLLAENVNIKIIAERLGHSTTRVTLDTYGHVTPGMQKEAAAGTSRAMFKNRQQQTQNVV</sequence>